<accession>A0ABD6C738</accession>
<keyword evidence="4 6" id="KW-1133">Transmembrane helix</keyword>
<feature type="transmembrane region" description="Helical" evidence="6">
    <location>
        <begin position="176"/>
        <end position="196"/>
    </location>
</feature>
<gene>
    <name evidence="7" type="ORF">ACFR9U_02550</name>
</gene>
<protein>
    <submittedName>
        <fullName evidence="7">Branched-chain amino acid ABC transporter permease</fullName>
    </submittedName>
</protein>
<name>A0ABD6C738_9EURY</name>
<keyword evidence="5 6" id="KW-0472">Membrane</keyword>
<feature type="transmembrane region" description="Helical" evidence="6">
    <location>
        <begin position="48"/>
        <end position="68"/>
    </location>
</feature>
<dbReference type="InterPro" id="IPR043428">
    <property type="entry name" value="LivM-like"/>
</dbReference>
<evidence type="ECO:0000256" key="3">
    <source>
        <dbReference type="ARBA" id="ARBA00022692"/>
    </source>
</evidence>
<keyword evidence="8" id="KW-1185">Reference proteome</keyword>
<dbReference type="PANTHER" id="PTHR30482">
    <property type="entry name" value="HIGH-AFFINITY BRANCHED-CHAIN AMINO ACID TRANSPORT SYSTEM PERMEASE"/>
    <property type="match status" value="1"/>
</dbReference>
<feature type="transmembrane region" description="Helical" evidence="6">
    <location>
        <begin position="23"/>
        <end position="41"/>
    </location>
</feature>
<dbReference type="Proteomes" id="UP001597119">
    <property type="component" value="Unassembled WGS sequence"/>
</dbReference>
<evidence type="ECO:0000256" key="4">
    <source>
        <dbReference type="ARBA" id="ARBA00022989"/>
    </source>
</evidence>
<dbReference type="InterPro" id="IPR001851">
    <property type="entry name" value="ABC_transp_permease"/>
</dbReference>
<keyword evidence="3 6" id="KW-0812">Transmembrane</keyword>
<comment type="caution">
    <text evidence="7">The sequence shown here is derived from an EMBL/GenBank/DDBJ whole genome shotgun (WGS) entry which is preliminary data.</text>
</comment>
<dbReference type="PANTHER" id="PTHR30482:SF10">
    <property type="entry name" value="HIGH-AFFINITY BRANCHED-CHAIN AMINO ACID TRANSPORT PROTEIN BRAE"/>
    <property type="match status" value="1"/>
</dbReference>
<evidence type="ECO:0000256" key="1">
    <source>
        <dbReference type="ARBA" id="ARBA00004651"/>
    </source>
</evidence>
<keyword evidence="2" id="KW-1003">Cell membrane</keyword>
<dbReference type="CDD" id="cd06581">
    <property type="entry name" value="TM_PBP1_LivM_like"/>
    <property type="match status" value="1"/>
</dbReference>
<dbReference type="RefSeq" id="WP_247376999.1">
    <property type="nucleotide sequence ID" value="NZ_JALLGV010000003.1"/>
</dbReference>
<feature type="transmembrane region" description="Helical" evidence="6">
    <location>
        <begin position="303"/>
        <end position="327"/>
    </location>
</feature>
<evidence type="ECO:0000256" key="5">
    <source>
        <dbReference type="ARBA" id="ARBA00023136"/>
    </source>
</evidence>
<feature type="transmembrane region" description="Helical" evidence="6">
    <location>
        <begin position="98"/>
        <end position="117"/>
    </location>
</feature>
<reference evidence="7 8" key="1">
    <citation type="journal article" date="2019" name="Int. J. Syst. Evol. Microbiol.">
        <title>The Global Catalogue of Microorganisms (GCM) 10K type strain sequencing project: providing services to taxonomists for standard genome sequencing and annotation.</title>
        <authorList>
            <consortium name="The Broad Institute Genomics Platform"/>
            <consortium name="The Broad Institute Genome Sequencing Center for Infectious Disease"/>
            <person name="Wu L."/>
            <person name="Ma J."/>
        </authorList>
    </citation>
    <scope>NUCLEOTIDE SEQUENCE [LARGE SCALE GENOMIC DNA]</scope>
    <source>
        <strain evidence="7 8">CGMCC 1.12125</strain>
    </source>
</reference>
<feature type="transmembrane region" description="Helical" evidence="6">
    <location>
        <begin position="267"/>
        <end position="291"/>
    </location>
</feature>
<feature type="transmembrane region" description="Helical" evidence="6">
    <location>
        <begin position="229"/>
        <end position="247"/>
    </location>
</feature>
<dbReference type="GO" id="GO:0005886">
    <property type="term" value="C:plasma membrane"/>
    <property type="evidence" value="ECO:0007669"/>
    <property type="project" value="UniProtKB-SubCell"/>
</dbReference>
<evidence type="ECO:0000313" key="8">
    <source>
        <dbReference type="Proteomes" id="UP001597119"/>
    </source>
</evidence>
<evidence type="ECO:0000256" key="6">
    <source>
        <dbReference type="SAM" id="Phobius"/>
    </source>
</evidence>
<proteinExistence type="predicted"/>
<evidence type="ECO:0000313" key="7">
    <source>
        <dbReference type="EMBL" id="MFD1585849.1"/>
    </source>
</evidence>
<dbReference type="AlphaFoldDB" id="A0ABD6C738"/>
<sequence>MGAENDLTVRDRLQGLLDRDDSHLWLFGIGTVVLALLPLALNTFWTRIALGVLLWVGLAQSWNMIGGYAGYLDFGHGAYFGVGAFVTGIAMAELELPFIAGLVIAGAFCAVLAYAVGVPTLRLSGAYFAIATWAFAEAMKELALIVEITGGTYGMTIPTGADSSGIPFVGWPDEMFFYYLMMALTLGTIVLAYWLFEHSEFGFRVKAIRDHEDAAQSLGINATKIKRRVYVLSCVIAALFGGANAYYITFIHPNDVLAPIITDQMIIMALLGGLGTIGGPIIGGVLIFLLNRMSSLFLGSTTLYLPLIGLLIMVIVLFAPSGVVGILRGEVGREDVKRNLRELGEKFNIL</sequence>
<evidence type="ECO:0000256" key="2">
    <source>
        <dbReference type="ARBA" id="ARBA00022475"/>
    </source>
</evidence>
<comment type="subcellular location">
    <subcellularLocation>
        <location evidence="1">Cell membrane</location>
        <topology evidence="1">Multi-pass membrane protein</topology>
    </subcellularLocation>
</comment>
<organism evidence="7 8">
    <name type="scientific">Halorientalis brevis</name>
    <dbReference type="NCBI Taxonomy" id="1126241"/>
    <lineage>
        <taxon>Archaea</taxon>
        <taxon>Methanobacteriati</taxon>
        <taxon>Methanobacteriota</taxon>
        <taxon>Stenosarchaea group</taxon>
        <taxon>Halobacteria</taxon>
        <taxon>Halobacteriales</taxon>
        <taxon>Haloarculaceae</taxon>
        <taxon>Halorientalis</taxon>
    </lineage>
</organism>
<dbReference type="Pfam" id="PF02653">
    <property type="entry name" value="BPD_transp_2"/>
    <property type="match status" value="1"/>
</dbReference>
<dbReference type="EMBL" id="JBHUDJ010000001">
    <property type="protein sequence ID" value="MFD1585849.1"/>
    <property type="molecule type" value="Genomic_DNA"/>
</dbReference>